<reference evidence="2" key="1">
    <citation type="journal article" date="2015" name="Nature">
        <title>Complex archaea that bridge the gap between prokaryotes and eukaryotes.</title>
        <authorList>
            <person name="Spang A."/>
            <person name="Saw J.H."/>
            <person name="Jorgensen S.L."/>
            <person name="Zaremba-Niedzwiedzka K."/>
            <person name="Martijn J."/>
            <person name="Lind A.E."/>
            <person name="van Eijk R."/>
            <person name="Schleper C."/>
            <person name="Guy L."/>
            <person name="Ettema T.J."/>
        </authorList>
    </citation>
    <scope>NUCLEOTIDE SEQUENCE</scope>
</reference>
<name>A0A0F9SNB0_9ZZZZ</name>
<sequence>MKDMFSYLFHFIALSIASGFSLLLFLVIVSMALSTADILGVFAARVMGGFLVCLSIFVAFMNVKMWKLVLAQLRTEND</sequence>
<protein>
    <submittedName>
        <fullName evidence="2">Uncharacterized protein</fullName>
    </submittedName>
</protein>
<feature type="transmembrane region" description="Helical" evidence="1">
    <location>
        <begin position="7"/>
        <end position="32"/>
    </location>
</feature>
<organism evidence="2">
    <name type="scientific">marine sediment metagenome</name>
    <dbReference type="NCBI Taxonomy" id="412755"/>
    <lineage>
        <taxon>unclassified sequences</taxon>
        <taxon>metagenomes</taxon>
        <taxon>ecological metagenomes</taxon>
    </lineage>
</organism>
<keyword evidence="1" id="KW-1133">Transmembrane helix</keyword>
<comment type="caution">
    <text evidence="2">The sequence shown here is derived from an EMBL/GenBank/DDBJ whole genome shotgun (WGS) entry which is preliminary data.</text>
</comment>
<dbReference type="AlphaFoldDB" id="A0A0F9SNB0"/>
<keyword evidence="1" id="KW-0812">Transmembrane</keyword>
<evidence type="ECO:0000313" key="2">
    <source>
        <dbReference type="EMBL" id="KKN70515.1"/>
    </source>
</evidence>
<gene>
    <name evidence="2" type="ORF">LCGC14_0429460</name>
</gene>
<keyword evidence="1" id="KW-0472">Membrane</keyword>
<evidence type="ECO:0000256" key="1">
    <source>
        <dbReference type="SAM" id="Phobius"/>
    </source>
</evidence>
<dbReference type="EMBL" id="LAZR01000401">
    <property type="protein sequence ID" value="KKN70515.1"/>
    <property type="molecule type" value="Genomic_DNA"/>
</dbReference>
<feature type="transmembrane region" description="Helical" evidence="1">
    <location>
        <begin position="38"/>
        <end position="60"/>
    </location>
</feature>
<accession>A0A0F9SNB0</accession>
<proteinExistence type="predicted"/>